<proteinExistence type="predicted"/>
<keyword evidence="2" id="KW-1185">Reference proteome</keyword>
<feature type="compositionally biased region" description="Polar residues" evidence="1">
    <location>
        <begin position="14"/>
        <end position="26"/>
    </location>
</feature>
<name>A0A915ETH4_9CEST</name>
<feature type="compositionally biased region" description="Polar residues" evidence="1">
    <location>
        <begin position="83"/>
        <end position="94"/>
    </location>
</feature>
<feature type="compositionally biased region" description="Pro residues" evidence="1">
    <location>
        <begin position="51"/>
        <end position="62"/>
    </location>
</feature>
<evidence type="ECO:0000313" key="2">
    <source>
        <dbReference type="Proteomes" id="UP000887562"/>
    </source>
</evidence>
<protein>
    <submittedName>
        <fullName evidence="3">Uncharacterized protein</fullName>
    </submittedName>
</protein>
<reference evidence="3" key="1">
    <citation type="submission" date="2022-11" db="UniProtKB">
        <authorList>
            <consortium name="WormBaseParasite"/>
        </authorList>
    </citation>
    <scope>IDENTIFICATION</scope>
</reference>
<feature type="region of interest" description="Disordered" evidence="1">
    <location>
        <begin position="14"/>
        <end position="131"/>
    </location>
</feature>
<dbReference type="Proteomes" id="UP000887562">
    <property type="component" value="Unplaced"/>
</dbReference>
<dbReference type="AlphaFoldDB" id="A0A915ETH4"/>
<accession>A0A915ETH4</accession>
<dbReference type="WBParaSite" id="maker-E.canG7_contigs_2162-snap-gene-0.2-mRNA-1">
    <property type="protein sequence ID" value="maker-E.canG7_contigs_2162-snap-gene-0.2-mRNA-1"/>
    <property type="gene ID" value="EcG7_10187"/>
</dbReference>
<evidence type="ECO:0000256" key="1">
    <source>
        <dbReference type="SAM" id="MobiDB-lite"/>
    </source>
</evidence>
<evidence type="ECO:0000313" key="3">
    <source>
        <dbReference type="WBParaSite" id="maker-E.canG7_contigs_2162-snap-gene-0.2-mRNA-1"/>
    </source>
</evidence>
<organism evidence="2 3">
    <name type="scientific">Echinococcus canadensis</name>
    <dbReference type="NCBI Taxonomy" id="519352"/>
    <lineage>
        <taxon>Eukaryota</taxon>
        <taxon>Metazoa</taxon>
        <taxon>Spiralia</taxon>
        <taxon>Lophotrochozoa</taxon>
        <taxon>Platyhelminthes</taxon>
        <taxon>Cestoda</taxon>
        <taxon>Eucestoda</taxon>
        <taxon>Cyclophyllidea</taxon>
        <taxon>Taeniidae</taxon>
        <taxon>Echinococcus</taxon>
        <taxon>Echinococcus canadensis group</taxon>
    </lineage>
</organism>
<sequence>MPCTVTYTTAARQATNSAVTAQQTTLVDRKRTIARSSTAAPPRRPLTYPRSCPPHPSHPPVGQPASHQLTDQSSDEEEEDYQAGTTRPRQTGNPTGRGVRHGESALTARPTDEWHAPAPHNDVSACGEQEKKARPIHHSIHNPHNACNVLTPTHTHTRPFAHWATVRGLRRLQPHHHPPTYWHNWRTRASTPQHSTTADRTAVAAAAQPQTPRHQIRQRQHT</sequence>